<accession>A0A386PQ75</accession>
<dbReference type="Pfam" id="PF08951">
    <property type="entry name" value="EntA_Immun"/>
    <property type="match status" value="1"/>
</dbReference>
<evidence type="ECO:0000313" key="2">
    <source>
        <dbReference type="EMBL" id="AYE37352.1"/>
    </source>
</evidence>
<sequence>MKNTTLFNLIDASYNEDLSRQPIEYKKCLLQAAQELNSGKDEISICVTIYKGYHDNFIVPMTLPTKNRQLYQYIKDKLNNPSQKTLSDANLGYGLIATHFTFGPFN</sequence>
<dbReference type="InterPro" id="IPR023130">
    <property type="entry name" value="Ta0600-like_sf"/>
</dbReference>
<dbReference type="OrthoDB" id="2311967at2"/>
<dbReference type="RefSeq" id="WP_120141626.1">
    <property type="nucleotide sequence ID" value="NZ_CP031933.2"/>
</dbReference>
<dbReference type="EMBL" id="CP031933">
    <property type="protein sequence ID" value="AYE37352.1"/>
    <property type="molecule type" value="Genomic_DNA"/>
</dbReference>
<reference evidence="3" key="1">
    <citation type="submission" date="2018-08" db="EMBL/GenBank/DDBJ databases">
        <title>Genome of Lactobacillus sp. HBUAS52074.</title>
        <authorList>
            <person name="Guo Z."/>
            <person name="Zhang Z.D."/>
        </authorList>
    </citation>
    <scope>NUCLEOTIDE SEQUENCE [LARGE SCALE GENOMIC DNA]</scope>
    <source>
        <strain evidence="3">HBUAS52074</strain>
    </source>
</reference>
<gene>
    <name evidence="2" type="ORF">D1B17_01225</name>
</gene>
<proteinExistence type="predicted"/>
<evidence type="ECO:0000313" key="3">
    <source>
        <dbReference type="Proteomes" id="UP000267208"/>
    </source>
</evidence>
<dbReference type="AlphaFoldDB" id="A0A386PQ75"/>
<keyword evidence="1" id="KW-0079">Bacteriocin immunity</keyword>
<dbReference type="Proteomes" id="UP000267208">
    <property type="component" value="Chromosome"/>
</dbReference>
<dbReference type="InterPro" id="IPR015046">
    <property type="entry name" value="LciA_Immunity-like"/>
</dbReference>
<dbReference type="GO" id="GO:0030153">
    <property type="term" value="P:bacteriocin immunity"/>
    <property type="evidence" value="ECO:0007669"/>
    <property type="project" value="UniProtKB-KW"/>
</dbReference>
<organism evidence="2 3">
    <name type="scientific">Companilactobacillus zhachilii</name>
    <dbReference type="NCBI Taxonomy" id="2304606"/>
    <lineage>
        <taxon>Bacteria</taxon>
        <taxon>Bacillati</taxon>
        <taxon>Bacillota</taxon>
        <taxon>Bacilli</taxon>
        <taxon>Lactobacillales</taxon>
        <taxon>Lactobacillaceae</taxon>
        <taxon>Companilactobacillus</taxon>
    </lineage>
</organism>
<name>A0A386PQ75_9LACO</name>
<protein>
    <submittedName>
        <fullName evidence="2">Bacteriocin immunity protein</fullName>
    </submittedName>
</protein>
<evidence type="ECO:0000256" key="1">
    <source>
        <dbReference type="ARBA" id="ARBA00023025"/>
    </source>
</evidence>
<keyword evidence="3" id="KW-1185">Reference proteome</keyword>
<dbReference type="KEGG" id="lzh:D1B17_01225"/>
<dbReference type="Gene3D" id="1.20.1440.50">
    <property type="entry name" value="Ta0600-like"/>
    <property type="match status" value="1"/>
</dbReference>